<sequence>MKLLSRMRKLIMLSASLLLGRKWLAKRLGVVIGENCRIYIRDFGSEPFLIQLGDNVTITSGVKILTHDGATGLIADDKGKRFQRYSPVKIGNNVFLGVNSIVMPGVSIGDNVIVAAGSIVTKDIPSGSVFGGNPAKSICSFEDYSSKVKAEYISDSQLEGIDNYKERVFHYIKIARQRDEK</sequence>
<dbReference type="InterPro" id="IPR011004">
    <property type="entry name" value="Trimer_LpxA-like_sf"/>
</dbReference>
<dbReference type="PANTHER" id="PTHR23416">
    <property type="entry name" value="SIALIC ACID SYNTHASE-RELATED"/>
    <property type="match status" value="1"/>
</dbReference>
<gene>
    <name evidence="4" type="ORF">CWI80_04070</name>
</gene>
<dbReference type="SUPFAM" id="SSF51161">
    <property type="entry name" value="Trimeric LpxA-like enzymes"/>
    <property type="match status" value="1"/>
</dbReference>
<dbReference type="EMBL" id="PIQE01000001">
    <property type="protein sequence ID" value="RUO74524.1"/>
    <property type="molecule type" value="Genomic_DNA"/>
</dbReference>
<evidence type="ECO:0000256" key="2">
    <source>
        <dbReference type="ARBA" id="ARBA00022737"/>
    </source>
</evidence>
<dbReference type="Proteomes" id="UP000287022">
    <property type="component" value="Unassembled WGS sequence"/>
</dbReference>
<dbReference type="InterPro" id="IPR001451">
    <property type="entry name" value="Hexapep"/>
</dbReference>
<dbReference type="InterPro" id="IPR051159">
    <property type="entry name" value="Hexapeptide_acetyltransf"/>
</dbReference>
<keyword evidence="1 4" id="KW-0808">Transferase</keyword>
<accession>A0A432Z9B4</accession>
<proteinExistence type="predicted"/>
<organism evidence="4 5">
    <name type="scientific">Pseudidiomarina sediminum</name>
    <dbReference type="NCBI Taxonomy" id="431675"/>
    <lineage>
        <taxon>Bacteria</taxon>
        <taxon>Pseudomonadati</taxon>
        <taxon>Pseudomonadota</taxon>
        <taxon>Gammaproteobacteria</taxon>
        <taxon>Alteromonadales</taxon>
        <taxon>Idiomarinaceae</taxon>
        <taxon>Pseudidiomarina</taxon>
    </lineage>
</organism>
<dbReference type="STRING" id="1122124.GCA_000423165_00583"/>
<dbReference type="AlphaFoldDB" id="A0A432Z9B4"/>
<evidence type="ECO:0000313" key="4">
    <source>
        <dbReference type="EMBL" id="RUO74524.1"/>
    </source>
</evidence>
<name>A0A432Z9B4_9GAMM</name>
<evidence type="ECO:0000256" key="3">
    <source>
        <dbReference type="ARBA" id="ARBA00023315"/>
    </source>
</evidence>
<dbReference type="InterPro" id="IPR018357">
    <property type="entry name" value="Hexapep_transf_CS"/>
</dbReference>
<dbReference type="GO" id="GO:0016746">
    <property type="term" value="F:acyltransferase activity"/>
    <property type="evidence" value="ECO:0007669"/>
    <property type="project" value="UniProtKB-KW"/>
</dbReference>
<protein>
    <submittedName>
        <fullName evidence="4">Acyltransferase</fullName>
    </submittedName>
</protein>
<dbReference type="RefSeq" id="WP_034727930.1">
    <property type="nucleotide sequence ID" value="NZ_PIQE01000001.1"/>
</dbReference>
<evidence type="ECO:0000256" key="1">
    <source>
        <dbReference type="ARBA" id="ARBA00022679"/>
    </source>
</evidence>
<keyword evidence="3 4" id="KW-0012">Acyltransferase</keyword>
<reference evidence="5" key="1">
    <citation type="journal article" date="2018" name="Front. Microbiol.">
        <title>Genome-Based Analysis Reveals the Taxonomy and Diversity of the Family Idiomarinaceae.</title>
        <authorList>
            <person name="Liu Y."/>
            <person name="Lai Q."/>
            <person name="Shao Z."/>
        </authorList>
    </citation>
    <scope>NUCLEOTIDE SEQUENCE [LARGE SCALE GENOMIC DNA]</scope>
    <source>
        <strain evidence="5">c121</strain>
    </source>
</reference>
<dbReference type="PROSITE" id="PS00101">
    <property type="entry name" value="HEXAPEP_TRANSFERASES"/>
    <property type="match status" value="1"/>
</dbReference>
<dbReference type="Pfam" id="PF14602">
    <property type="entry name" value="Hexapep_2"/>
    <property type="match status" value="1"/>
</dbReference>
<dbReference type="Gene3D" id="2.160.10.10">
    <property type="entry name" value="Hexapeptide repeat proteins"/>
    <property type="match status" value="1"/>
</dbReference>
<comment type="caution">
    <text evidence="4">The sequence shown here is derived from an EMBL/GenBank/DDBJ whole genome shotgun (WGS) entry which is preliminary data.</text>
</comment>
<keyword evidence="2" id="KW-0677">Repeat</keyword>
<evidence type="ECO:0000313" key="5">
    <source>
        <dbReference type="Proteomes" id="UP000287022"/>
    </source>
</evidence>
<dbReference type="CDD" id="cd04647">
    <property type="entry name" value="LbH_MAT_like"/>
    <property type="match status" value="1"/>
</dbReference>
<keyword evidence="5" id="KW-1185">Reference proteome</keyword>